<dbReference type="SMART" id="SM00418">
    <property type="entry name" value="HTH_ARSR"/>
    <property type="match status" value="1"/>
</dbReference>
<evidence type="ECO:0000313" key="5">
    <source>
        <dbReference type="EMBL" id="HJB81318.1"/>
    </source>
</evidence>
<reference evidence="5" key="1">
    <citation type="journal article" date="2021" name="PeerJ">
        <title>Extensive microbial diversity within the chicken gut microbiome revealed by metagenomics and culture.</title>
        <authorList>
            <person name="Gilroy R."/>
            <person name="Ravi A."/>
            <person name="Getino M."/>
            <person name="Pursley I."/>
            <person name="Horton D.L."/>
            <person name="Alikhan N.F."/>
            <person name="Baker D."/>
            <person name="Gharbi K."/>
            <person name="Hall N."/>
            <person name="Watson M."/>
            <person name="Adriaenssens E.M."/>
            <person name="Foster-Nyarko E."/>
            <person name="Jarju S."/>
            <person name="Secka A."/>
            <person name="Antonio M."/>
            <person name="Oren A."/>
            <person name="Chaudhuri R.R."/>
            <person name="La Ragione R."/>
            <person name="Hildebrand F."/>
            <person name="Pallen M.J."/>
        </authorList>
    </citation>
    <scope>NUCLEOTIDE SEQUENCE</scope>
    <source>
        <strain evidence="5">CHK192-8294</strain>
    </source>
</reference>
<feature type="domain" description="HTH arsR-type" evidence="4">
    <location>
        <begin position="1"/>
        <end position="94"/>
    </location>
</feature>
<reference evidence="5" key="2">
    <citation type="submission" date="2021-04" db="EMBL/GenBank/DDBJ databases">
        <authorList>
            <person name="Gilroy R."/>
        </authorList>
    </citation>
    <scope>NUCLEOTIDE SEQUENCE</scope>
    <source>
        <strain evidence="5">CHK192-8294</strain>
    </source>
</reference>
<accession>A0A9D2SB80</accession>
<dbReference type="SUPFAM" id="SSF46785">
    <property type="entry name" value="Winged helix' DNA-binding domain"/>
    <property type="match status" value="1"/>
</dbReference>
<keyword evidence="2" id="KW-0238">DNA-binding</keyword>
<dbReference type="PRINTS" id="PR00778">
    <property type="entry name" value="HTHARSR"/>
</dbReference>
<dbReference type="InterPro" id="IPR011991">
    <property type="entry name" value="ArsR-like_HTH"/>
</dbReference>
<dbReference type="GO" id="GO:0003700">
    <property type="term" value="F:DNA-binding transcription factor activity"/>
    <property type="evidence" value="ECO:0007669"/>
    <property type="project" value="InterPro"/>
</dbReference>
<evidence type="ECO:0000256" key="3">
    <source>
        <dbReference type="ARBA" id="ARBA00023163"/>
    </source>
</evidence>
<dbReference type="PROSITE" id="PS50987">
    <property type="entry name" value="HTH_ARSR_2"/>
    <property type="match status" value="1"/>
</dbReference>
<name>A0A9D2SB80_9FIRM</name>
<dbReference type="InterPro" id="IPR051081">
    <property type="entry name" value="HTH_MetalResp_TranReg"/>
</dbReference>
<evidence type="ECO:0000256" key="2">
    <source>
        <dbReference type="ARBA" id="ARBA00023125"/>
    </source>
</evidence>
<evidence type="ECO:0000256" key="1">
    <source>
        <dbReference type="ARBA" id="ARBA00023015"/>
    </source>
</evidence>
<keyword evidence="3" id="KW-0804">Transcription</keyword>
<dbReference type="GO" id="GO:0003677">
    <property type="term" value="F:DNA binding"/>
    <property type="evidence" value="ECO:0007669"/>
    <property type="project" value="UniProtKB-KW"/>
</dbReference>
<dbReference type="CDD" id="cd00090">
    <property type="entry name" value="HTH_ARSR"/>
    <property type="match status" value="1"/>
</dbReference>
<dbReference type="Pfam" id="PF01022">
    <property type="entry name" value="HTH_5"/>
    <property type="match status" value="1"/>
</dbReference>
<keyword evidence="1" id="KW-0805">Transcription regulation</keyword>
<sequence>MREKAQTIAGLMAQMANENRLLILCALLDGPKTVGQLGEEVPNITAPALSQHLHKLKDGGLIQGEKHGQFITYSIKDSRIQALMAVLKEQYCAQ</sequence>
<evidence type="ECO:0000313" key="6">
    <source>
        <dbReference type="Proteomes" id="UP000823921"/>
    </source>
</evidence>
<dbReference type="InterPro" id="IPR036388">
    <property type="entry name" value="WH-like_DNA-bd_sf"/>
</dbReference>
<dbReference type="Proteomes" id="UP000823921">
    <property type="component" value="Unassembled WGS sequence"/>
</dbReference>
<dbReference type="PANTHER" id="PTHR33154">
    <property type="entry name" value="TRANSCRIPTIONAL REGULATOR, ARSR FAMILY"/>
    <property type="match status" value="1"/>
</dbReference>
<dbReference type="Gene3D" id="1.10.10.10">
    <property type="entry name" value="Winged helix-like DNA-binding domain superfamily/Winged helix DNA-binding domain"/>
    <property type="match status" value="1"/>
</dbReference>
<dbReference type="AlphaFoldDB" id="A0A9D2SB80"/>
<protein>
    <submittedName>
        <fullName evidence="5">Metalloregulator ArsR/SmtB family transcription factor</fullName>
    </submittedName>
</protein>
<dbReference type="EMBL" id="DWXO01000094">
    <property type="protein sequence ID" value="HJB81318.1"/>
    <property type="molecule type" value="Genomic_DNA"/>
</dbReference>
<proteinExistence type="predicted"/>
<gene>
    <name evidence="5" type="ORF">H9712_10040</name>
</gene>
<comment type="caution">
    <text evidence="5">The sequence shown here is derived from an EMBL/GenBank/DDBJ whole genome shotgun (WGS) entry which is preliminary data.</text>
</comment>
<organism evidence="5 6">
    <name type="scientific">Candidatus Flavonifractor intestinigallinarum</name>
    <dbReference type="NCBI Taxonomy" id="2838586"/>
    <lineage>
        <taxon>Bacteria</taxon>
        <taxon>Bacillati</taxon>
        <taxon>Bacillota</taxon>
        <taxon>Clostridia</taxon>
        <taxon>Eubacteriales</taxon>
        <taxon>Oscillospiraceae</taxon>
        <taxon>Flavonifractor</taxon>
    </lineage>
</organism>
<evidence type="ECO:0000259" key="4">
    <source>
        <dbReference type="PROSITE" id="PS50987"/>
    </source>
</evidence>
<dbReference type="NCBIfam" id="NF033788">
    <property type="entry name" value="HTH_metalloreg"/>
    <property type="match status" value="1"/>
</dbReference>
<dbReference type="InterPro" id="IPR036390">
    <property type="entry name" value="WH_DNA-bd_sf"/>
</dbReference>
<dbReference type="InterPro" id="IPR001845">
    <property type="entry name" value="HTH_ArsR_DNA-bd_dom"/>
</dbReference>
<dbReference type="PANTHER" id="PTHR33154:SF28">
    <property type="entry name" value="HTH-TYPE TRANSCRIPTIONAL REGULATOR YGAV-RELATED"/>
    <property type="match status" value="1"/>
</dbReference>